<evidence type="ECO:0000313" key="11">
    <source>
        <dbReference type="Proteomes" id="UP000199385"/>
    </source>
</evidence>
<dbReference type="STRING" id="261654.GA0070611_3905"/>
<feature type="transmembrane region" description="Helical" evidence="7">
    <location>
        <begin position="252"/>
        <end position="275"/>
    </location>
</feature>
<feature type="transmembrane region" description="Helical" evidence="7">
    <location>
        <begin position="379"/>
        <end position="401"/>
    </location>
</feature>
<keyword evidence="8" id="KW-0732">Signal</keyword>
<evidence type="ECO:0000256" key="4">
    <source>
        <dbReference type="ARBA" id="ARBA00022989"/>
    </source>
</evidence>
<dbReference type="EMBL" id="LT594323">
    <property type="protein sequence ID" value="SBT47940.1"/>
    <property type="molecule type" value="Genomic_DNA"/>
</dbReference>
<feature type="chain" id="PRO_5038588380" evidence="8">
    <location>
        <begin position="22"/>
        <end position="501"/>
    </location>
</feature>
<feature type="transmembrane region" description="Helical" evidence="7">
    <location>
        <begin position="416"/>
        <end position="437"/>
    </location>
</feature>
<dbReference type="GO" id="GO:0048039">
    <property type="term" value="F:ubiquinone binding"/>
    <property type="evidence" value="ECO:0007669"/>
    <property type="project" value="TreeGrafter"/>
</dbReference>
<feature type="transmembrane region" description="Helical" evidence="7">
    <location>
        <begin position="175"/>
        <end position="197"/>
    </location>
</feature>
<dbReference type="OrthoDB" id="9768329at2"/>
<dbReference type="PANTHER" id="PTHR43507:SF1">
    <property type="entry name" value="NADH-UBIQUINONE OXIDOREDUCTASE CHAIN 4"/>
    <property type="match status" value="1"/>
</dbReference>
<protein>
    <submittedName>
        <fullName evidence="10">NADH dehydrogenase subunit M</fullName>
    </submittedName>
</protein>
<dbReference type="InterPro" id="IPR010227">
    <property type="entry name" value="NADH_Q_OxRdtase_chainM/4"/>
</dbReference>
<dbReference type="PANTHER" id="PTHR43507">
    <property type="entry name" value="NADH-UBIQUINONE OXIDOREDUCTASE CHAIN 4"/>
    <property type="match status" value="1"/>
</dbReference>
<evidence type="ECO:0000256" key="1">
    <source>
        <dbReference type="ARBA" id="ARBA00004127"/>
    </source>
</evidence>
<evidence type="ECO:0000256" key="5">
    <source>
        <dbReference type="ARBA" id="ARBA00023136"/>
    </source>
</evidence>
<dbReference type="InterPro" id="IPR001750">
    <property type="entry name" value="ND/Mrp_TM"/>
</dbReference>
<dbReference type="InterPro" id="IPR003918">
    <property type="entry name" value="NADH_UbQ_OxRdtase"/>
</dbReference>
<dbReference type="PRINTS" id="PR01437">
    <property type="entry name" value="NUOXDRDTASE4"/>
</dbReference>
<keyword evidence="5 7" id="KW-0472">Membrane</keyword>
<dbReference type="GO" id="GO:0003954">
    <property type="term" value="F:NADH dehydrogenase activity"/>
    <property type="evidence" value="ECO:0007669"/>
    <property type="project" value="TreeGrafter"/>
</dbReference>
<dbReference type="NCBIfam" id="TIGR01972">
    <property type="entry name" value="NDH_I_M"/>
    <property type="match status" value="1"/>
</dbReference>
<dbReference type="GO" id="GO:0016020">
    <property type="term" value="C:membrane"/>
    <property type="evidence" value="ECO:0007669"/>
    <property type="project" value="UniProtKB-SubCell"/>
</dbReference>
<evidence type="ECO:0000256" key="3">
    <source>
        <dbReference type="ARBA" id="ARBA00022692"/>
    </source>
</evidence>
<feature type="transmembrane region" description="Helical" evidence="7">
    <location>
        <begin position="122"/>
        <end position="140"/>
    </location>
</feature>
<organism evidence="10 11">
    <name type="scientific">Micromonospora auratinigra</name>
    <dbReference type="NCBI Taxonomy" id="261654"/>
    <lineage>
        <taxon>Bacteria</taxon>
        <taxon>Bacillati</taxon>
        <taxon>Actinomycetota</taxon>
        <taxon>Actinomycetes</taxon>
        <taxon>Micromonosporales</taxon>
        <taxon>Micromonosporaceae</taxon>
        <taxon>Micromonospora</taxon>
    </lineage>
</organism>
<proteinExistence type="inferred from homology"/>
<dbReference type="AlphaFoldDB" id="A0A1A8ZVJ4"/>
<feature type="transmembrane region" description="Helical" evidence="7">
    <location>
        <begin position="467"/>
        <end position="489"/>
    </location>
</feature>
<dbReference type="GO" id="GO:0012505">
    <property type="term" value="C:endomembrane system"/>
    <property type="evidence" value="ECO:0007669"/>
    <property type="project" value="UniProtKB-SubCell"/>
</dbReference>
<reference evidence="11" key="1">
    <citation type="submission" date="2016-06" db="EMBL/GenBank/DDBJ databases">
        <authorList>
            <person name="Varghese N."/>
            <person name="Submissions Spin"/>
        </authorList>
    </citation>
    <scope>NUCLEOTIDE SEQUENCE [LARGE SCALE GENOMIC DNA]</scope>
    <source>
        <strain evidence="11">DSM 44815</strain>
    </source>
</reference>
<keyword evidence="4 7" id="KW-1133">Transmembrane helix</keyword>
<feature type="transmembrane region" description="Helical" evidence="7">
    <location>
        <begin position="146"/>
        <end position="163"/>
    </location>
</feature>
<dbReference type="GO" id="GO:0008137">
    <property type="term" value="F:NADH dehydrogenase (ubiquinone) activity"/>
    <property type="evidence" value="ECO:0007669"/>
    <property type="project" value="InterPro"/>
</dbReference>
<dbReference type="Pfam" id="PF00361">
    <property type="entry name" value="Proton_antipo_M"/>
    <property type="match status" value="1"/>
</dbReference>
<comment type="similarity">
    <text evidence="2">Belongs to the complex I subunit 4 family.</text>
</comment>
<feature type="transmembrane region" description="Helical" evidence="7">
    <location>
        <begin position="310"/>
        <end position="331"/>
    </location>
</feature>
<evidence type="ECO:0000256" key="6">
    <source>
        <dbReference type="RuleBase" id="RU000320"/>
    </source>
</evidence>
<dbReference type="RefSeq" id="WP_091666277.1">
    <property type="nucleotide sequence ID" value="NZ_LT594323.1"/>
</dbReference>
<feature type="transmembrane region" description="Helical" evidence="7">
    <location>
        <begin position="217"/>
        <end position="240"/>
    </location>
</feature>
<sequence length="501" mass="51034">MTFGQFLLVAVLALPALGAVAAALVPGGRAGRVVGTVAAGATLLATLPLVGGDHGWVRYGPAPAVLPWHELDLPWVPGLELRFHLGVDGISWPLVVLTALLTLLCCGYSLWRVPAGGSGRALVALLLVVEVGILGTFLALDLVLFFLFFEVVLLPMYAVIAGWGGDDRRRAARKFALYTLLGSVLLLVGVFVVVTAAGTADLVTLTGGAGLSRGTQLAAFTLLALAFAVKSPLWPLHSWLPDAHTQAPTVGSVILAGVLLKMGTYGLIRVAVGVAPEGARWAAPVLGVLAVAAILVGSLVCLAQDELKRLIAYSSVGHMGFVLLGVATLTATGLRAALIGNVAHGVITGLLFFLAGAVKDRTRTGSLAELGGLRETAPRLAGLLGFAAVASLGLPGLAGFWGEAFAVVAAVRRGGGLWTTLAVLAALGGALTAAYLLRLLRRVTHGRPAPAVAPLTPGLAGAELTAWAPLVLLALVVGLAPALVLSYAAGPVEALLGVVTK</sequence>
<comment type="subcellular location">
    <subcellularLocation>
        <location evidence="1">Endomembrane system</location>
        <topology evidence="1">Multi-pass membrane protein</topology>
    </subcellularLocation>
    <subcellularLocation>
        <location evidence="6">Membrane</location>
        <topology evidence="6">Multi-pass membrane protein</topology>
    </subcellularLocation>
</comment>
<dbReference type="GO" id="GO:0042773">
    <property type="term" value="P:ATP synthesis coupled electron transport"/>
    <property type="evidence" value="ECO:0007669"/>
    <property type="project" value="InterPro"/>
</dbReference>
<keyword evidence="3 6" id="KW-0812">Transmembrane</keyword>
<keyword evidence="11" id="KW-1185">Reference proteome</keyword>
<feature type="domain" description="NADH:quinone oxidoreductase/Mrp antiporter transmembrane" evidence="9">
    <location>
        <begin position="139"/>
        <end position="424"/>
    </location>
</feature>
<dbReference type="PATRIC" id="fig|261654.4.peg.3967"/>
<evidence type="ECO:0000256" key="8">
    <source>
        <dbReference type="SAM" id="SignalP"/>
    </source>
</evidence>
<feature type="signal peptide" evidence="8">
    <location>
        <begin position="1"/>
        <end position="21"/>
    </location>
</feature>
<evidence type="ECO:0000313" key="10">
    <source>
        <dbReference type="EMBL" id="SBT47940.1"/>
    </source>
</evidence>
<name>A0A1A8ZVJ4_9ACTN</name>
<evidence type="ECO:0000256" key="2">
    <source>
        <dbReference type="ARBA" id="ARBA00009025"/>
    </source>
</evidence>
<feature type="transmembrane region" description="Helical" evidence="7">
    <location>
        <begin position="281"/>
        <end position="303"/>
    </location>
</feature>
<gene>
    <name evidence="10" type="ORF">GA0070611_3905</name>
</gene>
<feature type="transmembrane region" description="Helical" evidence="7">
    <location>
        <begin position="337"/>
        <end position="358"/>
    </location>
</feature>
<accession>A0A1A8ZVJ4</accession>
<dbReference type="Proteomes" id="UP000199385">
    <property type="component" value="Chromosome I"/>
</dbReference>
<evidence type="ECO:0000259" key="9">
    <source>
        <dbReference type="Pfam" id="PF00361"/>
    </source>
</evidence>
<dbReference type="GO" id="GO:0015990">
    <property type="term" value="P:electron transport coupled proton transport"/>
    <property type="evidence" value="ECO:0007669"/>
    <property type="project" value="TreeGrafter"/>
</dbReference>
<feature type="transmembrane region" description="Helical" evidence="7">
    <location>
        <begin position="90"/>
        <end position="110"/>
    </location>
</feature>
<evidence type="ECO:0000256" key="7">
    <source>
        <dbReference type="SAM" id="Phobius"/>
    </source>
</evidence>